<dbReference type="SUPFAM" id="SSF74653">
    <property type="entry name" value="TolA/TonB C-terminal domain"/>
    <property type="match status" value="1"/>
</dbReference>
<accession>A0A845AG70</accession>
<evidence type="ECO:0000313" key="7">
    <source>
        <dbReference type="EMBL" id="MXP29240.1"/>
    </source>
</evidence>
<protein>
    <submittedName>
        <fullName evidence="7">TonB family protein</fullName>
    </submittedName>
</protein>
<dbReference type="Pfam" id="PF03544">
    <property type="entry name" value="TonB_C"/>
    <property type="match status" value="1"/>
</dbReference>
<evidence type="ECO:0000256" key="5">
    <source>
        <dbReference type="SAM" id="MobiDB-lite"/>
    </source>
</evidence>
<keyword evidence="4" id="KW-0472">Membrane</keyword>
<dbReference type="Gene3D" id="3.30.1150.10">
    <property type="match status" value="1"/>
</dbReference>
<dbReference type="RefSeq" id="WP_160753531.1">
    <property type="nucleotide sequence ID" value="NZ_WTYA01000007.1"/>
</dbReference>
<gene>
    <name evidence="7" type="ORF">GRI58_10450</name>
</gene>
<evidence type="ECO:0000256" key="2">
    <source>
        <dbReference type="ARBA" id="ARBA00022692"/>
    </source>
</evidence>
<organism evidence="7 8">
    <name type="scientific">Qipengyuania algicida</name>
    <dbReference type="NCBI Taxonomy" id="1836209"/>
    <lineage>
        <taxon>Bacteria</taxon>
        <taxon>Pseudomonadati</taxon>
        <taxon>Pseudomonadota</taxon>
        <taxon>Alphaproteobacteria</taxon>
        <taxon>Sphingomonadales</taxon>
        <taxon>Erythrobacteraceae</taxon>
        <taxon>Qipengyuania</taxon>
    </lineage>
</organism>
<keyword evidence="3" id="KW-1133">Transmembrane helix</keyword>
<dbReference type="NCBIfam" id="TIGR01352">
    <property type="entry name" value="tonB_Cterm"/>
    <property type="match status" value="1"/>
</dbReference>
<dbReference type="GO" id="GO:0016020">
    <property type="term" value="C:membrane"/>
    <property type="evidence" value="ECO:0007669"/>
    <property type="project" value="UniProtKB-SubCell"/>
</dbReference>
<evidence type="ECO:0000256" key="3">
    <source>
        <dbReference type="ARBA" id="ARBA00022989"/>
    </source>
</evidence>
<dbReference type="GO" id="GO:0055085">
    <property type="term" value="P:transmembrane transport"/>
    <property type="evidence" value="ECO:0007669"/>
    <property type="project" value="InterPro"/>
</dbReference>
<proteinExistence type="predicted"/>
<feature type="domain" description="TonB C-terminal" evidence="6">
    <location>
        <begin position="8"/>
        <end position="106"/>
    </location>
</feature>
<evidence type="ECO:0000313" key="8">
    <source>
        <dbReference type="Proteomes" id="UP000439780"/>
    </source>
</evidence>
<comment type="caution">
    <text evidence="7">The sequence shown here is derived from an EMBL/GenBank/DDBJ whole genome shotgun (WGS) entry which is preliminary data.</text>
</comment>
<dbReference type="OrthoDB" id="7585155at2"/>
<feature type="region of interest" description="Disordered" evidence="5">
    <location>
        <begin position="1"/>
        <end position="20"/>
    </location>
</feature>
<dbReference type="AlphaFoldDB" id="A0A845AG70"/>
<evidence type="ECO:0000256" key="4">
    <source>
        <dbReference type="ARBA" id="ARBA00023136"/>
    </source>
</evidence>
<dbReference type="Proteomes" id="UP000439780">
    <property type="component" value="Unassembled WGS sequence"/>
</dbReference>
<keyword evidence="8" id="KW-1185">Reference proteome</keyword>
<evidence type="ECO:0000259" key="6">
    <source>
        <dbReference type="PROSITE" id="PS52015"/>
    </source>
</evidence>
<dbReference type="InterPro" id="IPR037682">
    <property type="entry name" value="TonB_C"/>
</dbReference>
<comment type="subcellular location">
    <subcellularLocation>
        <location evidence="1">Membrane</location>
        <topology evidence="1">Single-pass membrane protein</topology>
    </subcellularLocation>
</comment>
<name>A0A845AG70_9SPHN</name>
<reference evidence="7 8" key="1">
    <citation type="submission" date="2019-12" db="EMBL/GenBank/DDBJ databases">
        <title>Genomic-based taxomic classification of the family Erythrobacteraceae.</title>
        <authorList>
            <person name="Xu L."/>
        </authorList>
    </citation>
    <scope>NUCLEOTIDE SEQUENCE [LARGE SCALE GENOMIC DNA]</scope>
    <source>
        <strain evidence="7 8">KEMB 9005-328</strain>
    </source>
</reference>
<sequence>MAKDESSGPTAIDPGSWVPSDDYPPAALHMNAEGAVGVRIKVGEDGVPTYCAVHRSSGNADLDKAACDAVMLRAKFRPATDESGNPVQSVYSTRIVWKLEGAQTPPPETAVRVTAIIEMDGTVTHCEVDATGTLEGENDDICAKKPHYRPFVGKDGEPVRKRITLTTSVHYEDVPDAAE</sequence>
<keyword evidence="2" id="KW-0812">Transmembrane</keyword>
<dbReference type="InterPro" id="IPR006260">
    <property type="entry name" value="TonB/TolA_C"/>
</dbReference>
<dbReference type="EMBL" id="WTYA01000007">
    <property type="protein sequence ID" value="MXP29240.1"/>
    <property type="molecule type" value="Genomic_DNA"/>
</dbReference>
<dbReference type="PROSITE" id="PS52015">
    <property type="entry name" value="TONB_CTD"/>
    <property type="match status" value="1"/>
</dbReference>
<evidence type="ECO:0000256" key="1">
    <source>
        <dbReference type="ARBA" id="ARBA00004167"/>
    </source>
</evidence>